<accession>A0A1I3CWF2</accession>
<dbReference type="Pfam" id="PF18899">
    <property type="entry name" value="DUF5655"/>
    <property type="match status" value="1"/>
</dbReference>
<feature type="compositionally biased region" description="Low complexity" evidence="1">
    <location>
        <begin position="12"/>
        <end position="26"/>
    </location>
</feature>
<feature type="region of interest" description="Disordered" evidence="1">
    <location>
        <begin position="1"/>
        <end position="36"/>
    </location>
</feature>
<evidence type="ECO:0000256" key="1">
    <source>
        <dbReference type="SAM" id="MobiDB-lite"/>
    </source>
</evidence>
<gene>
    <name evidence="4" type="ORF">E3O11_17030</name>
    <name evidence="3" type="ORF">SAMN05216274_11512</name>
</gene>
<dbReference type="EMBL" id="SOFE01000036">
    <property type="protein sequence ID" value="TFB78587.1"/>
    <property type="molecule type" value="Genomic_DNA"/>
</dbReference>
<dbReference type="RefSeq" id="WP_092451573.1">
    <property type="nucleotide sequence ID" value="NZ_BKAC01000016.1"/>
</dbReference>
<dbReference type="AlphaFoldDB" id="A0A1I3CWF2"/>
<protein>
    <recommendedName>
        <fullName evidence="2">DUF5655 domain-containing protein</fullName>
    </recommendedName>
</protein>
<dbReference type="Proteomes" id="UP000199681">
    <property type="component" value="Unassembled WGS sequence"/>
</dbReference>
<evidence type="ECO:0000313" key="6">
    <source>
        <dbReference type="Proteomes" id="UP000297963"/>
    </source>
</evidence>
<evidence type="ECO:0000313" key="3">
    <source>
        <dbReference type="EMBL" id="SFH78561.1"/>
    </source>
</evidence>
<dbReference type="Proteomes" id="UP000297963">
    <property type="component" value="Unassembled WGS sequence"/>
</dbReference>
<evidence type="ECO:0000313" key="4">
    <source>
        <dbReference type="EMBL" id="TFB78587.1"/>
    </source>
</evidence>
<name>A0A1I3CWF2_9MICO</name>
<evidence type="ECO:0000259" key="2">
    <source>
        <dbReference type="Pfam" id="PF18899"/>
    </source>
</evidence>
<dbReference type="EMBL" id="FOPW01000015">
    <property type="protein sequence ID" value="SFH78561.1"/>
    <property type="molecule type" value="Genomic_DNA"/>
</dbReference>
<comment type="caution">
    <text evidence="4">The sequence shown here is derived from an EMBL/GenBank/DDBJ whole genome shotgun (WGS) entry which is preliminary data.</text>
</comment>
<organism evidence="4 6">
    <name type="scientific">Cryobacterium levicorallinum</name>
    <dbReference type="NCBI Taxonomy" id="995038"/>
    <lineage>
        <taxon>Bacteria</taxon>
        <taxon>Bacillati</taxon>
        <taxon>Actinomycetota</taxon>
        <taxon>Actinomycetes</taxon>
        <taxon>Micrococcales</taxon>
        <taxon>Microbacteriaceae</taxon>
        <taxon>Cryobacterium</taxon>
    </lineage>
</organism>
<feature type="domain" description="DUF5655" evidence="2">
    <location>
        <begin position="37"/>
        <end position="103"/>
    </location>
</feature>
<sequence length="105" mass="11317">MLATPELPRFCASPAHRARPASPRYPNSRVLAQPPRVSLRRHRPFALIAAASAKRLQLGVNLADAAPTDRLLLAGGICTHTLSVTSLAEVDPELLGWLRAAYEGN</sequence>
<dbReference type="InterPro" id="IPR043714">
    <property type="entry name" value="DUF5655"/>
</dbReference>
<reference evidence="4 6" key="2">
    <citation type="submission" date="2019-03" db="EMBL/GenBank/DDBJ databases">
        <title>Genomics of glacier-inhabiting Cryobacterium strains.</title>
        <authorList>
            <person name="Liu Q."/>
            <person name="Xin Y.-H."/>
        </authorList>
    </citation>
    <scope>NUCLEOTIDE SEQUENCE [LARGE SCALE GENOMIC DNA]</scope>
    <source>
        <strain evidence="4 6">Hh34</strain>
    </source>
</reference>
<keyword evidence="5" id="KW-1185">Reference proteome</keyword>
<proteinExistence type="predicted"/>
<evidence type="ECO:0000313" key="5">
    <source>
        <dbReference type="Proteomes" id="UP000199681"/>
    </source>
</evidence>
<reference evidence="3 5" key="1">
    <citation type="submission" date="2016-10" db="EMBL/GenBank/DDBJ databases">
        <authorList>
            <person name="Varghese N."/>
            <person name="Submissions S."/>
        </authorList>
    </citation>
    <scope>NUCLEOTIDE SEQUENCE [LARGE SCALE GENOMIC DNA]</scope>
    <source>
        <strain evidence="3 5">GMCC 1.11211</strain>
    </source>
</reference>